<name>A0A1I8F3R7_9PLAT</name>
<dbReference type="SUPFAM" id="SSF56112">
    <property type="entry name" value="Protein kinase-like (PK-like)"/>
    <property type="match status" value="1"/>
</dbReference>
<keyword evidence="2" id="KW-1133">Transmembrane helix</keyword>
<evidence type="ECO:0000313" key="3">
    <source>
        <dbReference type="Proteomes" id="UP000095280"/>
    </source>
</evidence>
<dbReference type="AlphaFoldDB" id="A0A1I8F3R7"/>
<feature type="compositionally biased region" description="Basic residues" evidence="1">
    <location>
        <begin position="537"/>
        <end position="547"/>
    </location>
</feature>
<dbReference type="WBParaSite" id="maker-unitig_19438-snap-gene-0.2-mRNA-1">
    <property type="protein sequence ID" value="maker-unitig_19438-snap-gene-0.2-mRNA-1"/>
    <property type="gene ID" value="maker-unitig_19438-snap-gene-0.2"/>
</dbReference>
<feature type="transmembrane region" description="Helical" evidence="2">
    <location>
        <begin position="12"/>
        <end position="38"/>
    </location>
</feature>
<dbReference type="Proteomes" id="UP000095280">
    <property type="component" value="Unplaced"/>
</dbReference>
<sequence length="807" mass="88771">QQVSPSMATISFHQICITVLSLGLACGIIACASSSWQMSWNARGSGLFDLPNNSEGNSVKALTIIGVAFLAFGLLLEILMIVSNTFKLSKAVNCSASLAGLLIGLIVYAAKFSYGGYSVWLLTASTVFAIEALFFYIIQDFLLLYGLVSCWRCCRCGPSLQRLTCFSIVLATDCLVETNCRAEVVAVEAAEAKAEAALLSQACAARAIDKTSCGSWLNMLDRWSTCDWCIGSQAVRKLGSTVPRKEVSDLYSEIIATETDTNRRRAYSRTHGRPADHAAHQAFQVATTFPSDFLSRQPLPMPPNNVGEQADAIYVATAVRAATPVSISLATMKAASDQDSTVQAALHAIRGNQWDKSDLRPTGTARRAHELSELDGLLLWPQPTKNAGPPTTEGLVAWHASIRGGARGSLHQLPGLHPRNLAENHAAQADRTTGGPLARAGLDFLGPVSGKSLLVCTDHFSRFPLVMPSTDRLRRHQQVLRRADEGNYGQRRRPSQPGLGAMLQQRSASWRIQDARHHRITPLYLRSKRQNNGAASRSRHHAPSVRRWRDRVLSAPEGLSKDVQSGQKTDAFYESSTINCVARLQGDSLLMQRDDVVCRRHATQVRLVVRGADTSVFVASDAMRPSFSQLTAAEIAQDRGSNLCSLGPRMETDNPLIIGSYQLLSVRSRLADCQVWTALHRPTEMEVVMEVYAKTGDDKALIESIVHKMSHFTQLADCKILRLLEAMDLEDAILLVYEHYSSQTLMQYAVNCPVNGTEFRRLVRSLLRTVHRLHSRCFFHGCHLFVQSSLEPSKLDAILSKATDIWS</sequence>
<dbReference type="InterPro" id="IPR011009">
    <property type="entry name" value="Kinase-like_dom_sf"/>
</dbReference>
<accession>A0A1I8F3R7</accession>
<dbReference type="Gene3D" id="1.10.510.10">
    <property type="entry name" value="Transferase(Phosphotransferase) domain 1"/>
    <property type="match status" value="1"/>
</dbReference>
<reference evidence="4" key="1">
    <citation type="submission" date="2016-11" db="UniProtKB">
        <authorList>
            <consortium name="WormBaseParasite"/>
        </authorList>
    </citation>
    <scope>IDENTIFICATION</scope>
</reference>
<feature type="transmembrane region" description="Helical" evidence="2">
    <location>
        <begin position="117"/>
        <end position="138"/>
    </location>
</feature>
<keyword evidence="3" id="KW-1185">Reference proteome</keyword>
<feature type="region of interest" description="Disordered" evidence="1">
    <location>
        <begin position="525"/>
        <end position="547"/>
    </location>
</feature>
<proteinExistence type="predicted"/>
<protein>
    <submittedName>
        <fullName evidence="4">GPS domain-containing protein</fullName>
    </submittedName>
</protein>
<evidence type="ECO:0000256" key="1">
    <source>
        <dbReference type="SAM" id="MobiDB-lite"/>
    </source>
</evidence>
<feature type="transmembrane region" description="Helical" evidence="2">
    <location>
        <begin position="91"/>
        <end position="111"/>
    </location>
</feature>
<organism evidence="3 4">
    <name type="scientific">Macrostomum lignano</name>
    <dbReference type="NCBI Taxonomy" id="282301"/>
    <lineage>
        <taxon>Eukaryota</taxon>
        <taxon>Metazoa</taxon>
        <taxon>Spiralia</taxon>
        <taxon>Lophotrochozoa</taxon>
        <taxon>Platyhelminthes</taxon>
        <taxon>Rhabditophora</taxon>
        <taxon>Macrostomorpha</taxon>
        <taxon>Macrostomida</taxon>
        <taxon>Macrostomidae</taxon>
        <taxon>Macrostomum</taxon>
    </lineage>
</organism>
<feature type="transmembrane region" description="Helical" evidence="2">
    <location>
        <begin position="58"/>
        <end position="79"/>
    </location>
</feature>
<keyword evidence="2" id="KW-0812">Transmembrane</keyword>
<keyword evidence="2" id="KW-0472">Membrane</keyword>
<evidence type="ECO:0000256" key="2">
    <source>
        <dbReference type="SAM" id="Phobius"/>
    </source>
</evidence>
<evidence type="ECO:0000313" key="4">
    <source>
        <dbReference type="WBParaSite" id="maker-unitig_19438-snap-gene-0.2-mRNA-1"/>
    </source>
</evidence>